<dbReference type="AlphaFoldDB" id="A0A848LT56"/>
<evidence type="ECO:0000256" key="2">
    <source>
        <dbReference type="SAM" id="SignalP"/>
    </source>
</evidence>
<feature type="compositionally biased region" description="Polar residues" evidence="1">
    <location>
        <begin position="23"/>
        <end position="32"/>
    </location>
</feature>
<proteinExistence type="predicted"/>
<evidence type="ECO:0000256" key="1">
    <source>
        <dbReference type="SAM" id="MobiDB-lite"/>
    </source>
</evidence>
<feature type="region of interest" description="Disordered" evidence="1">
    <location>
        <begin position="23"/>
        <end position="44"/>
    </location>
</feature>
<dbReference type="RefSeq" id="WP_169350365.1">
    <property type="nucleotide sequence ID" value="NZ_JABBJJ010000301.1"/>
</dbReference>
<feature type="signal peptide" evidence="2">
    <location>
        <begin position="1"/>
        <end position="23"/>
    </location>
</feature>
<evidence type="ECO:0000313" key="4">
    <source>
        <dbReference type="Proteomes" id="UP000518300"/>
    </source>
</evidence>
<feature type="chain" id="PRO_5032988521" description="Trichohyalin" evidence="2">
    <location>
        <begin position="24"/>
        <end position="187"/>
    </location>
</feature>
<evidence type="ECO:0000313" key="3">
    <source>
        <dbReference type="EMBL" id="NMO21168.1"/>
    </source>
</evidence>
<keyword evidence="4" id="KW-1185">Reference proteome</keyword>
<name>A0A848LT56_9BACT</name>
<dbReference type="Proteomes" id="UP000518300">
    <property type="component" value="Unassembled WGS sequence"/>
</dbReference>
<comment type="caution">
    <text evidence="3">The sequence shown here is derived from an EMBL/GenBank/DDBJ whole genome shotgun (WGS) entry which is preliminary data.</text>
</comment>
<protein>
    <recommendedName>
        <fullName evidence="5">Trichohyalin</fullName>
    </recommendedName>
</protein>
<gene>
    <name evidence="3" type="ORF">HG543_40920</name>
</gene>
<dbReference type="EMBL" id="JABBJJ010000301">
    <property type="protein sequence ID" value="NMO21168.1"/>
    <property type="molecule type" value="Genomic_DNA"/>
</dbReference>
<sequence>MKTLKVLSSALVASLLFAGSAHAQSHRASTPNGHEVRQGVTQRSNDRMDVAELERVLARFDAARARRNNAAELASVDHRLRELLRAELAESRVETAQARAEARREWGESRAENRDDVRDARAEAASLAARRSAARELNSLMGVRSQAQLNRKRALIVELVRLGKQELRADRQELREDRKDRRDGWRS</sequence>
<accession>A0A848LT56</accession>
<reference evidence="3 4" key="1">
    <citation type="submission" date="2020-04" db="EMBL/GenBank/DDBJ databases">
        <title>Draft genome of Pyxidicoccus fallax type strain.</title>
        <authorList>
            <person name="Whitworth D.E."/>
        </authorList>
    </citation>
    <scope>NUCLEOTIDE SEQUENCE [LARGE SCALE GENOMIC DNA]</scope>
    <source>
        <strain evidence="3 4">DSM 14698</strain>
    </source>
</reference>
<keyword evidence="2" id="KW-0732">Signal</keyword>
<organism evidence="3 4">
    <name type="scientific">Pyxidicoccus fallax</name>
    <dbReference type="NCBI Taxonomy" id="394095"/>
    <lineage>
        <taxon>Bacteria</taxon>
        <taxon>Pseudomonadati</taxon>
        <taxon>Myxococcota</taxon>
        <taxon>Myxococcia</taxon>
        <taxon>Myxococcales</taxon>
        <taxon>Cystobacterineae</taxon>
        <taxon>Myxococcaceae</taxon>
        <taxon>Pyxidicoccus</taxon>
    </lineage>
</organism>
<evidence type="ECO:0008006" key="5">
    <source>
        <dbReference type="Google" id="ProtNLM"/>
    </source>
</evidence>